<dbReference type="AlphaFoldDB" id="A0AAP0HET1"/>
<dbReference type="Proteomes" id="UP001408789">
    <property type="component" value="Unassembled WGS sequence"/>
</dbReference>
<dbReference type="EMBL" id="JBCNJP010000003">
    <property type="protein sequence ID" value="KAK9080085.1"/>
    <property type="molecule type" value="Genomic_DNA"/>
</dbReference>
<evidence type="ECO:0000313" key="3">
    <source>
        <dbReference type="Proteomes" id="UP001408789"/>
    </source>
</evidence>
<comment type="caution">
    <text evidence="2">The sequence shown here is derived from an EMBL/GenBank/DDBJ whole genome shotgun (WGS) entry which is preliminary data.</text>
</comment>
<gene>
    <name evidence="2" type="ORF">SSX86_001760</name>
</gene>
<protein>
    <recommendedName>
        <fullName evidence="1">Agenet-like domain-containing protein</fullName>
    </recommendedName>
</protein>
<reference evidence="2 3" key="1">
    <citation type="submission" date="2024-04" db="EMBL/GenBank/DDBJ databases">
        <title>The reference genome of an endangered Asteraceae, Deinandra increscens subsp. villosa, native to the Central Coast of California.</title>
        <authorList>
            <person name="Guilliams M."/>
            <person name="Hasenstab-Lehman K."/>
            <person name="Meyer R."/>
            <person name="Mcevoy S."/>
        </authorList>
    </citation>
    <scope>NUCLEOTIDE SEQUENCE [LARGE SCALE GENOMIC DNA]</scope>
    <source>
        <tissue evidence="2">Leaf</tissue>
    </source>
</reference>
<evidence type="ECO:0000313" key="2">
    <source>
        <dbReference type="EMBL" id="KAK9080085.1"/>
    </source>
</evidence>
<evidence type="ECO:0000259" key="1">
    <source>
        <dbReference type="Pfam" id="PF05641"/>
    </source>
</evidence>
<feature type="domain" description="Agenet-like" evidence="1">
    <location>
        <begin position="92"/>
        <end position="137"/>
    </location>
</feature>
<keyword evidence="3" id="KW-1185">Reference proteome</keyword>
<sequence>MSTQATINHYFDKCDTIEVLRNADDDNFPVRFPATIIDSPSPSGTLHVKYSTLFVQRESKRKRKKIKDYVNVSDAVTRPILPPERHRCFVVGEEVEVFCRNAWRRCEVKDVLENSMYTVVVDGTVDVVVPNRDVRVCDQKQDVPHSVEIAHGAGRYLSTWYPVVILGPVRNGKYLVEYRTLKSSNGLKLVEEEVRVLCIRPSPPIFQRAHQFALKDAVDAWDGSGWKIGQICTVMKDFKYEVYFWAIGSVVEFEHAYLRPHQDFIYGAWIGNYKQQMKGLM</sequence>
<organism evidence="2 3">
    <name type="scientific">Deinandra increscens subsp. villosa</name>
    <dbReference type="NCBI Taxonomy" id="3103831"/>
    <lineage>
        <taxon>Eukaryota</taxon>
        <taxon>Viridiplantae</taxon>
        <taxon>Streptophyta</taxon>
        <taxon>Embryophyta</taxon>
        <taxon>Tracheophyta</taxon>
        <taxon>Spermatophyta</taxon>
        <taxon>Magnoliopsida</taxon>
        <taxon>eudicotyledons</taxon>
        <taxon>Gunneridae</taxon>
        <taxon>Pentapetalae</taxon>
        <taxon>asterids</taxon>
        <taxon>campanulids</taxon>
        <taxon>Asterales</taxon>
        <taxon>Asteraceae</taxon>
        <taxon>Asteroideae</taxon>
        <taxon>Heliantheae alliance</taxon>
        <taxon>Madieae</taxon>
        <taxon>Madiinae</taxon>
        <taxon>Deinandra</taxon>
    </lineage>
</organism>
<dbReference type="Pfam" id="PF05641">
    <property type="entry name" value="Agenet"/>
    <property type="match status" value="2"/>
</dbReference>
<name>A0AAP0HET1_9ASTR</name>
<dbReference type="PANTHER" id="PTHR31917:SF147">
    <property type="entry name" value="AGENET DOMAIN-CONTAINING PROTEIN"/>
    <property type="match status" value="1"/>
</dbReference>
<dbReference type="InterPro" id="IPR008395">
    <property type="entry name" value="Agenet-like_dom"/>
</dbReference>
<dbReference type="PANTHER" id="PTHR31917">
    <property type="entry name" value="AGENET DOMAIN-CONTAINING PROTEIN-RELATED"/>
    <property type="match status" value="1"/>
</dbReference>
<proteinExistence type="predicted"/>
<feature type="domain" description="Agenet-like" evidence="1">
    <location>
        <begin position="147"/>
        <end position="204"/>
    </location>
</feature>
<accession>A0AAP0HET1</accession>